<comment type="caution">
    <text evidence="2">The sequence shown here is derived from an EMBL/GenBank/DDBJ whole genome shotgun (WGS) entry which is preliminary data.</text>
</comment>
<dbReference type="RefSeq" id="WP_266149234.1">
    <property type="nucleotide sequence ID" value="NZ_CP064028.1"/>
</dbReference>
<name>A0ABV9C2M8_9GAMM</name>
<evidence type="ECO:0000313" key="3">
    <source>
        <dbReference type="Proteomes" id="UP001595961"/>
    </source>
</evidence>
<reference evidence="3" key="1">
    <citation type="journal article" date="2019" name="Int. J. Syst. Evol. Microbiol.">
        <title>The Global Catalogue of Microorganisms (GCM) 10K type strain sequencing project: providing services to taxonomists for standard genome sequencing and annotation.</title>
        <authorList>
            <consortium name="The Broad Institute Genomics Platform"/>
            <consortium name="The Broad Institute Genome Sequencing Center for Infectious Disease"/>
            <person name="Wu L."/>
            <person name="Ma J."/>
        </authorList>
    </citation>
    <scope>NUCLEOTIDE SEQUENCE [LARGE SCALE GENOMIC DNA]</scope>
    <source>
        <strain evidence="3">CCM 4481</strain>
    </source>
</reference>
<feature type="region of interest" description="Disordered" evidence="1">
    <location>
        <begin position="1"/>
        <end position="26"/>
    </location>
</feature>
<protein>
    <submittedName>
        <fullName evidence="2">Uncharacterized protein</fullName>
    </submittedName>
</protein>
<evidence type="ECO:0000256" key="1">
    <source>
        <dbReference type="SAM" id="MobiDB-lite"/>
    </source>
</evidence>
<organism evidence="2 3">
    <name type="scientific">Dyella halodurans</name>
    <dbReference type="NCBI Taxonomy" id="1920171"/>
    <lineage>
        <taxon>Bacteria</taxon>
        <taxon>Pseudomonadati</taxon>
        <taxon>Pseudomonadota</taxon>
        <taxon>Gammaproteobacteria</taxon>
        <taxon>Lysobacterales</taxon>
        <taxon>Rhodanobacteraceae</taxon>
        <taxon>Dyella</taxon>
    </lineage>
</organism>
<accession>A0ABV9C2M8</accession>
<sequence>MDKSDHTENAQASQPSGAHPSNPLGRPYWTLTLAENGKQRRAARLGGICLGIHAVSRILANSDAFRELQTTCQSTEPGHWPLQGDITEGLFAALYFLGEEAEALTQPLPDHPAFE</sequence>
<gene>
    <name evidence="2" type="ORF">ACFO5W_11540</name>
</gene>
<proteinExistence type="predicted"/>
<dbReference type="EMBL" id="JBHSGA010000017">
    <property type="protein sequence ID" value="MFC4527266.1"/>
    <property type="molecule type" value="Genomic_DNA"/>
</dbReference>
<keyword evidence="3" id="KW-1185">Reference proteome</keyword>
<evidence type="ECO:0000313" key="2">
    <source>
        <dbReference type="EMBL" id="MFC4527266.1"/>
    </source>
</evidence>
<dbReference type="Proteomes" id="UP001595961">
    <property type="component" value="Unassembled WGS sequence"/>
</dbReference>